<feature type="transmembrane region" description="Helical" evidence="8">
    <location>
        <begin position="6"/>
        <end position="29"/>
    </location>
</feature>
<comment type="similarity">
    <text evidence="2 8">Belongs to the 4-toluene sulfonate uptake permease (TSUP) (TC 2.A.102) family.</text>
</comment>
<reference evidence="9 10" key="1">
    <citation type="submission" date="2018-06" db="EMBL/GenBank/DDBJ databases">
        <title>Genomic Encyclopedia of Archaeal and Bacterial Type Strains, Phase II (KMG-II): from individual species to whole genera.</title>
        <authorList>
            <person name="Goeker M."/>
        </authorList>
    </citation>
    <scope>NUCLEOTIDE SEQUENCE [LARGE SCALE GENOMIC DNA]</scope>
    <source>
        <strain evidence="9 10">DSM 23857</strain>
    </source>
</reference>
<dbReference type="Pfam" id="PF01925">
    <property type="entry name" value="TauE"/>
    <property type="match status" value="1"/>
</dbReference>
<protein>
    <recommendedName>
        <fullName evidence="8">Probable membrane transporter protein</fullName>
    </recommendedName>
</protein>
<evidence type="ECO:0000313" key="9">
    <source>
        <dbReference type="EMBL" id="RAJ06903.1"/>
    </source>
</evidence>
<gene>
    <name evidence="9" type="ORF">LX64_02031</name>
</gene>
<keyword evidence="4 8" id="KW-1003">Cell membrane</keyword>
<dbReference type="InterPro" id="IPR002781">
    <property type="entry name" value="TM_pro_TauE-like"/>
</dbReference>
<comment type="subcellular location">
    <subcellularLocation>
        <location evidence="1 8">Cell membrane</location>
        <topology evidence="1 8">Multi-pass membrane protein</topology>
    </subcellularLocation>
</comment>
<evidence type="ECO:0000256" key="8">
    <source>
        <dbReference type="RuleBase" id="RU363041"/>
    </source>
</evidence>
<organism evidence="9 10">
    <name type="scientific">Chitinophaga skermanii</name>
    <dbReference type="NCBI Taxonomy" id="331697"/>
    <lineage>
        <taxon>Bacteria</taxon>
        <taxon>Pseudomonadati</taxon>
        <taxon>Bacteroidota</taxon>
        <taxon>Chitinophagia</taxon>
        <taxon>Chitinophagales</taxon>
        <taxon>Chitinophagaceae</taxon>
        <taxon>Chitinophaga</taxon>
    </lineage>
</organism>
<feature type="transmembrane region" description="Helical" evidence="8">
    <location>
        <begin position="101"/>
        <end position="119"/>
    </location>
</feature>
<dbReference type="RefSeq" id="WP_111597483.1">
    <property type="nucleotide sequence ID" value="NZ_QLLL01000003.1"/>
</dbReference>
<keyword evidence="5 8" id="KW-0812">Transmembrane</keyword>
<dbReference type="PANTHER" id="PTHR30269:SF0">
    <property type="entry name" value="MEMBRANE TRANSPORTER PROTEIN YFCA-RELATED"/>
    <property type="match status" value="1"/>
</dbReference>
<name>A0A327QU21_9BACT</name>
<dbReference type="GO" id="GO:0005886">
    <property type="term" value="C:plasma membrane"/>
    <property type="evidence" value="ECO:0007669"/>
    <property type="project" value="UniProtKB-SubCell"/>
</dbReference>
<dbReference type="EMBL" id="QLLL01000003">
    <property type="protein sequence ID" value="RAJ06903.1"/>
    <property type="molecule type" value="Genomic_DNA"/>
</dbReference>
<sequence>MEVTDILIMCLFSFSAGFVDAIVGGGGLIQTPAILILFPQYPVPMLLGTTKIPAFSGTLNATYQYSKRVSMNYKVLAFMCFVAFGASMLGSSSVNLMPREYLRPFMLVLMIGIAIYTFLNKNFGSAEHVEKTDRLRYVYAAALAALIGFYDGFFGPGAGSFLILVFIGLLGMDFLHASAHAKAVNLFTNLASITYFGLKGLIIWKLTVPMAVANFAGGFTGAKLAISKGNKLVRYFFLIVVCGTIIRFAYDLIMQYR</sequence>
<dbReference type="Proteomes" id="UP000249547">
    <property type="component" value="Unassembled WGS sequence"/>
</dbReference>
<feature type="transmembrane region" description="Helical" evidence="8">
    <location>
        <begin position="161"/>
        <end position="181"/>
    </location>
</feature>
<dbReference type="AlphaFoldDB" id="A0A327QU21"/>
<evidence type="ECO:0000256" key="3">
    <source>
        <dbReference type="ARBA" id="ARBA00022448"/>
    </source>
</evidence>
<evidence type="ECO:0000313" key="10">
    <source>
        <dbReference type="Proteomes" id="UP000249547"/>
    </source>
</evidence>
<evidence type="ECO:0000256" key="4">
    <source>
        <dbReference type="ARBA" id="ARBA00022475"/>
    </source>
</evidence>
<keyword evidence="6 8" id="KW-1133">Transmembrane helix</keyword>
<evidence type="ECO:0000256" key="7">
    <source>
        <dbReference type="ARBA" id="ARBA00023136"/>
    </source>
</evidence>
<evidence type="ECO:0000256" key="6">
    <source>
        <dbReference type="ARBA" id="ARBA00022989"/>
    </source>
</evidence>
<feature type="transmembrane region" description="Helical" evidence="8">
    <location>
        <begin position="137"/>
        <end position="155"/>
    </location>
</feature>
<feature type="transmembrane region" description="Helical" evidence="8">
    <location>
        <begin position="75"/>
        <end position="95"/>
    </location>
</feature>
<keyword evidence="3" id="KW-0813">Transport</keyword>
<feature type="transmembrane region" description="Helical" evidence="8">
    <location>
        <begin position="202"/>
        <end position="226"/>
    </location>
</feature>
<dbReference type="PANTHER" id="PTHR30269">
    <property type="entry name" value="TRANSMEMBRANE PROTEIN YFCA"/>
    <property type="match status" value="1"/>
</dbReference>
<dbReference type="InterPro" id="IPR052017">
    <property type="entry name" value="TSUP"/>
</dbReference>
<evidence type="ECO:0000256" key="1">
    <source>
        <dbReference type="ARBA" id="ARBA00004651"/>
    </source>
</evidence>
<comment type="caution">
    <text evidence="9">The sequence shown here is derived from an EMBL/GenBank/DDBJ whole genome shotgun (WGS) entry which is preliminary data.</text>
</comment>
<feature type="transmembrane region" description="Helical" evidence="8">
    <location>
        <begin position="232"/>
        <end position="250"/>
    </location>
</feature>
<keyword evidence="10" id="KW-1185">Reference proteome</keyword>
<proteinExistence type="inferred from homology"/>
<evidence type="ECO:0000256" key="5">
    <source>
        <dbReference type="ARBA" id="ARBA00022692"/>
    </source>
</evidence>
<keyword evidence="7 8" id="KW-0472">Membrane</keyword>
<dbReference type="OrthoDB" id="554695at2"/>
<evidence type="ECO:0000256" key="2">
    <source>
        <dbReference type="ARBA" id="ARBA00009142"/>
    </source>
</evidence>
<accession>A0A327QU21</accession>